<name>A0A7Y0BS00_9SPHN</name>
<dbReference type="RefSeq" id="WP_169494664.1">
    <property type="nucleotide sequence ID" value="NZ_JABBGM010000010.1"/>
</dbReference>
<gene>
    <name evidence="2" type="ORF">HHL27_17560</name>
</gene>
<feature type="region of interest" description="Disordered" evidence="1">
    <location>
        <begin position="77"/>
        <end position="101"/>
    </location>
</feature>
<reference evidence="2 3" key="1">
    <citation type="submission" date="2020-04" db="EMBL/GenBank/DDBJ databases">
        <title>Novosphingobium sp. TW-4 isolated from soil.</title>
        <authorList>
            <person name="Dahal R.H."/>
            <person name="Chaudhary D.K."/>
        </authorList>
    </citation>
    <scope>NUCLEOTIDE SEQUENCE [LARGE SCALE GENOMIC DNA]</scope>
    <source>
        <strain evidence="2 3">TW-4</strain>
    </source>
</reference>
<feature type="compositionally biased region" description="Low complexity" evidence="1">
    <location>
        <begin position="77"/>
        <end position="87"/>
    </location>
</feature>
<sequence>MFPHGDGLPCGVVRGIDGGQQECRVSDPSEDDVPANPVTRARAMVEAEVPPERRGPGWDRHWRELEAYAAAGTEWAVAPAAADGAAPARKRRRRARPRNAQ</sequence>
<comment type="caution">
    <text evidence="2">The sequence shown here is derived from an EMBL/GenBank/DDBJ whole genome shotgun (WGS) entry which is preliminary data.</text>
</comment>
<organism evidence="2 3">
    <name type="scientific">Novosphingobium olei</name>
    <dbReference type="NCBI Taxonomy" id="2728851"/>
    <lineage>
        <taxon>Bacteria</taxon>
        <taxon>Pseudomonadati</taxon>
        <taxon>Pseudomonadota</taxon>
        <taxon>Alphaproteobacteria</taxon>
        <taxon>Sphingomonadales</taxon>
        <taxon>Sphingomonadaceae</taxon>
        <taxon>Novosphingobium</taxon>
    </lineage>
</organism>
<keyword evidence="3" id="KW-1185">Reference proteome</keyword>
<accession>A0A7Y0BS00</accession>
<protein>
    <submittedName>
        <fullName evidence="2">Uncharacterized protein</fullName>
    </submittedName>
</protein>
<evidence type="ECO:0000313" key="3">
    <source>
        <dbReference type="Proteomes" id="UP000583556"/>
    </source>
</evidence>
<dbReference type="EMBL" id="JABBGM010000010">
    <property type="protein sequence ID" value="NML95486.1"/>
    <property type="molecule type" value="Genomic_DNA"/>
</dbReference>
<evidence type="ECO:0000256" key="1">
    <source>
        <dbReference type="SAM" id="MobiDB-lite"/>
    </source>
</evidence>
<feature type="compositionally biased region" description="Basic residues" evidence="1">
    <location>
        <begin position="88"/>
        <end position="101"/>
    </location>
</feature>
<proteinExistence type="predicted"/>
<dbReference type="AlphaFoldDB" id="A0A7Y0BS00"/>
<dbReference type="Proteomes" id="UP000583556">
    <property type="component" value="Unassembled WGS sequence"/>
</dbReference>
<evidence type="ECO:0000313" key="2">
    <source>
        <dbReference type="EMBL" id="NML95486.1"/>
    </source>
</evidence>